<dbReference type="SUPFAM" id="SSF100950">
    <property type="entry name" value="NagB/RpiA/CoA transferase-like"/>
    <property type="match status" value="1"/>
</dbReference>
<dbReference type="InterPro" id="IPR050313">
    <property type="entry name" value="Carb_Metab_HTH_regulators"/>
</dbReference>
<evidence type="ECO:0000313" key="5">
    <source>
        <dbReference type="Proteomes" id="UP000306236"/>
    </source>
</evidence>
<dbReference type="SMART" id="SM00420">
    <property type="entry name" value="HTH_DEOR"/>
    <property type="match status" value="1"/>
</dbReference>
<dbReference type="Pfam" id="PF08220">
    <property type="entry name" value="HTH_DeoR"/>
    <property type="match status" value="1"/>
</dbReference>
<dbReference type="OrthoDB" id="9814815at2"/>
<evidence type="ECO:0000313" key="4">
    <source>
        <dbReference type="EMBL" id="THJ36391.1"/>
    </source>
</evidence>
<feature type="domain" description="HTH deoR-type" evidence="3">
    <location>
        <begin position="22"/>
        <end position="77"/>
    </location>
</feature>
<dbReference type="InterPro" id="IPR001034">
    <property type="entry name" value="DeoR_HTH"/>
</dbReference>
<dbReference type="PANTHER" id="PTHR30363:SF44">
    <property type="entry name" value="AGA OPERON TRANSCRIPTIONAL REPRESSOR-RELATED"/>
    <property type="match status" value="1"/>
</dbReference>
<dbReference type="PRINTS" id="PR00037">
    <property type="entry name" value="HTHLACR"/>
</dbReference>
<dbReference type="EMBL" id="SSWX01000001">
    <property type="protein sequence ID" value="THJ36391.1"/>
    <property type="molecule type" value="Genomic_DNA"/>
</dbReference>
<dbReference type="InterPro" id="IPR036390">
    <property type="entry name" value="WH_DNA-bd_sf"/>
</dbReference>
<keyword evidence="2" id="KW-0804">Transcription</keyword>
<accession>A0A4S5BYJ9</accession>
<keyword evidence="1" id="KW-0805">Transcription regulation</keyword>
<dbReference type="InterPro" id="IPR014036">
    <property type="entry name" value="DeoR-like_C"/>
</dbReference>
<evidence type="ECO:0000256" key="1">
    <source>
        <dbReference type="ARBA" id="ARBA00023015"/>
    </source>
</evidence>
<dbReference type="GO" id="GO:0003700">
    <property type="term" value="F:DNA-binding transcription factor activity"/>
    <property type="evidence" value="ECO:0007669"/>
    <property type="project" value="InterPro"/>
</dbReference>
<proteinExistence type="predicted"/>
<dbReference type="Proteomes" id="UP000306236">
    <property type="component" value="Unassembled WGS sequence"/>
</dbReference>
<dbReference type="InterPro" id="IPR036388">
    <property type="entry name" value="WH-like_DNA-bd_sf"/>
</dbReference>
<dbReference type="SMART" id="SM01134">
    <property type="entry name" value="DeoRC"/>
    <property type="match status" value="1"/>
</dbReference>
<sequence>MPSPAHAYCLWPPDTMHMTPVLSVRQERIIEILKATPTITTHELALRLGVSGETVRRELQAMEGDGIVQKFHGGVSLHRDMQESPFQLRLHTNVGVKRRLARQVSSLLPDGASLMLDNSSTACYVAQALAERRGMTVATPSLEVGRALAHSGERHTVLLPGGTLRASDMTMASANALRFASQLHPDYFVCSVAALSAGGCLDFDPFEAEFKQAVVTQAAKVVVVADASKFAAAGLITSLPWSDVHVLVTDCPLPADLAQACAGVQLVVVDRADAD</sequence>
<dbReference type="PANTHER" id="PTHR30363">
    <property type="entry name" value="HTH-TYPE TRANSCRIPTIONAL REGULATOR SRLR-RELATED"/>
    <property type="match status" value="1"/>
</dbReference>
<dbReference type="AlphaFoldDB" id="A0A4S5BYJ9"/>
<evidence type="ECO:0000256" key="2">
    <source>
        <dbReference type="ARBA" id="ARBA00023163"/>
    </source>
</evidence>
<comment type="caution">
    <text evidence="4">The sequence shown here is derived from an EMBL/GenBank/DDBJ whole genome shotgun (WGS) entry which is preliminary data.</text>
</comment>
<dbReference type="InterPro" id="IPR037171">
    <property type="entry name" value="NagB/RpiA_transferase-like"/>
</dbReference>
<dbReference type="Pfam" id="PF00455">
    <property type="entry name" value="DeoRC"/>
    <property type="match status" value="1"/>
</dbReference>
<name>A0A4S5BYJ9_9BURK</name>
<dbReference type="PROSITE" id="PS51000">
    <property type="entry name" value="HTH_DEOR_2"/>
    <property type="match status" value="1"/>
</dbReference>
<evidence type="ECO:0000259" key="3">
    <source>
        <dbReference type="PROSITE" id="PS51000"/>
    </source>
</evidence>
<dbReference type="Gene3D" id="1.10.10.10">
    <property type="entry name" value="Winged helix-like DNA-binding domain superfamily/Winged helix DNA-binding domain"/>
    <property type="match status" value="1"/>
</dbReference>
<dbReference type="SUPFAM" id="SSF46785">
    <property type="entry name" value="Winged helix' DNA-binding domain"/>
    <property type="match status" value="1"/>
</dbReference>
<keyword evidence="5" id="KW-1185">Reference proteome</keyword>
<organism evidence="4 5">
    <name type="scientific">Lampropedia aestuarii</name>
    <dbReference type="NCBI Taxonomy" id="2562762"/>
    <lineage>
        <taxon>Bacteria</taxon>
        <taxon>Pseudomonadati</taxon>
        <taxon>Pseudomonadota</taxon>
        <taxon>Betaproteobacteria</taxon>
        <taxon>Burkholderiales</taxon>
        <taxon>Comamonadaceae</taxon>
        <taxon>Lampropedia</taxon>
    </lineage>
</organism>
<gene>
    <name evidence="4" type="ORF">E8K88_00330</name>
</gene>
<reference evidence="4 5" key="1">
    <citation type="submission" date="2019-04" db="EMBL/GenBank/DDBJ databases">
        <title>Lampropedia sp YIM MLB12 draf genome.</title>
        <authorList>
            <person name="Wang Y.-X."/>
        </authorList>
    </citation>
    <scope>NUCLEOTIDE SEQUENCE [LARGE SCALE GENOMIC DNA]</scope>
    <source>
        <strain evidence="4 5">YIM MLB12</strain>
    </source>
</reference>
<protein>
    <submittedName>
        <fullName evidence="4">DeoR/GlpR transcriptional regulator</fullName>
    </submittedName>
</protein>